<comment type="caution">
    <text evidence="3">The sequence shown here is derived from an EMBL/GenBank/DDBJ whole genome shotgun (WGS) entry which is preliminary data.</text>
</comment>
<evidence type="ECO:0000313" key="3">
    <source>
        <dbReference type="EMBL" id="MBC8317315.1"/>
    </source>
</evidence>
<sequence>MKIIKSHLTILFIFLICQGCASNPTDISQKNNAKFLDLGDGICRQSNGLMWQIGKTEKLSSFEEAEKYVKNMELGGYNDWRVPTKNELYTLCDLFEQKLAGDCPLKHEGSYWSKNGKGEAGEWHSYPLCGGSDFEYLKSKTGRVRAVRP</sequence>
<evidence type="ECO:0000259" key="2">
    <source>
        <dbReference type="Pfam" id="PF07603"/>
    </source>
</evidence>
<organism evidence="3 4">
    <name type="scientific">Candidatus Desulfobia pelagia</name>
    <dbReference type="NCBI Taxonomy" id="2841692"/>
    <lineage>
        <taxon>Bacteria</taxon>
        <taxon>Pseudomonadati</taxon>
        <taxon>Thermodesulfobacteriota</taxon>
        <taxon>Desulfobulbia</taxon>
        <taxon>Desulfobulbales</taxon>
        <taxon>Desulfobulbaceae</taxon>
        <taxon>Candidatus Desulfobia</taxon>
    </lineage>
</organism>
<protein>
    <submittedName>
        <fullName evidence="3">DUF1566 domain-containing protein</fullName>
    </submittedName>
</protein>
<proteinExistence type="predicted"/>
<dbReference type="EMBL" id="JACNJZ010000082">
    <property type="protein sequence ID" value="MBC8317315.1"/>
    <property type="molecule type" value="Genomic_DNA"/>
</dbReference>
<feature type="signal peptide" evidence="1">
    <location>
        <begin position="1"/>
        <end position="21"/>
    </location>
</feature>
<dbReference type="Pfam" id="PF07603">
    <property type="entry name" value="Lcl_C"/>
    <property type="match status" value="1"/>
</dbReference>
<keyword evidence="1" id="KW-0732">Signal</keyword>
<evidence type="ECO:0000256" key="1">
    <source>
        <dbReference type="SAM" id="SignalP"/>
    </source>
</evidence>
<gene>
    <name evidence="3" type="ORF">H8E41_05375</name>
</gene>
<feature type="domain" description="Lcl C-terminal" evidence="2">
    <location>
        <begin position="46"/>
        <end position="148"/>
    </location>
</feature>
<dbReference type="AlphaFoldDB" id="A0A8J6TF66"/>
<dbReference type="InterPro" id="IPR011460">
    <property type="entry name" value="Lcl_C"/>
</dbReference>
<reference evidence="3 4" key="1">
    <citation type="submission" date="2020-08" db="EMBL/GenBank/DDBJ databases">
        <title>Bridging the membrane lipid divide: bacteria of the FCB group superphylum have the potential to synthesize archaeal ether lipids.</title>
        <authorList>
            <person name="Villanueva L."/>
            <person name="Von Meijenfeldt F.A.B."/>
            <person name="Westbye A.B."/>
            <person name="Yadav S."/>
            <person name="Hopmans E.C."/>
            <person name="Dutilh B.E."/>
            <person name="Sinninghe Damste J.S."/>
        </authorList>
    </citation>
    <scope>NUCLEOTIDE SEQUENCE [LARGE SCALE GENOMIC DNA]</scope>
    <source>
        <strain evidence="3">NIOZ-UU47</strain>
    </source>
</reference>
<feature type="chain" id="PRO_5035299468" evidence="1">
    <location>
        <begin position="22"/>
        <end position="149"/>
    </location>
</feature>
<evidence type="ECO:0000313" key="4">
    <source>
        <dbReference type="Proteomes" id="UP000614424"/>
    </source>
</evidence>
<accession>A0A8J6TF66</accession>
<dbReference type="Proteomes" id="UP000614424">
    <property type="component" value="Unassembled WGS sequence"/>
</dbReference>
<name>A0A8J6TF66_9BACT</name>